<dbReference type="AlphaFoldDB" id="A0AAW1PTU4"/>
<reference evidence="3 4" key="1">
    <citation type="journal article" date="2024" name="Nat. Commun.">
        <title>Phylogenomics reveals the evolutionary origins of lichenization in chlorophyte algae.</title>
        <authorList>
            <person name="Puginier C."/>
            <person name="Libourel C."/>
            <person name="Otte J."/>
            <person name="Skaloud P."/>
            <person name="Haon M."/>
            <person name="Grisel S."/>
            <person name="Petersen M."/>
            <person name="Berrin J.G."/>
            <person name="Delaux P.M."/>
            <person name="Dal Grande F."/>
            <person name="Keller J."/>
        </authorList>
    </citation>
    <scope>NUCLEOTIDE SEQUENCE [LARGE SCALE GENOMIC DNA]</scope>
    <source>
        <strain evidence="3 4">SAG 2043</strain>
    </source>
</reference>
<proteinExistence type="predicted"/>
<evidence type="ECO:0000313" key="4">
    <source>
        <dbReference type="Proteomes" id="UP001489004"/>
    </source>
</evidence>
<feature type="region of interest" description="Disordered" evidence="1">
    <location>
        <begin position="78"/>
        <end position="103"/>
    </location>
</feature>
<comment type="caution">
    <text evidence="3">The sequence shown here is derived from an EMBL/GenBank/DDBJ whole genome shotgun (WGS) entry which is preliminary data.</text>
</comment>
<keyword evidence="4" id="KW-1185">Reference proteome</keyword>
<dbReference type="Proteomes" id="UP001489004">
    <property type="component" value="Unassembled WGS sequence"/>
</dbReference>
<accession>A0AAW1PTU4</accession>
<evidence type="ECO:0000313" key="3">
    <source>
        <dbReference type="EMBL" id="KAK9812916.1"/>
    </source>
</evidence>
<dbReference type="PANTHER" id="PTHR31373">
    <property type="entry name" value="OS06G0652100 PROTEIN"/>
    <property type="match status" value="1"/>
</dbReference>
<dbReference type="PANTHER" id="PTHR31373:SF27">
    <property type="entry name" value="TROVE DOMAIN-CONTAINING PROTEIN"/>
    <property type="match status" value="1"/>
</dbReference>
<evidence type="ECO:0000256" key="1">
    <source>
        <dbReference type="SAM" id="MobiDB-lite"/>
    </source>
</evidence>
<feature type="domain" description="DUF2828" evidence="2">
    <location>
        <begin position="78"/>
        <end position="281"/>
    </location>
</feature>
<name>A0AAW1PTU4_9CHLO</name>
<sequence length="285" mass="31456">MLQTAVVKRHPIFSAGRTATKCTSLLPRCTLRPARKGNLARLSAQQQAATPLVLWQTGMSSLASNLLHPASRLTGCSATASSRQANEDEGASTQRSHECPNTDDPCTSLWEATHRDPAFRLLHLAVASVFASQLQRDRAVRERGEWQVSLVGKWAPSPAGAHDRTTLIATAVAQLLFPAETHRCAGETSAAFMQRIRMLYQREYLAPLRRHLKVPEVFMAAKRWHQLPYGRVPSICMKTNKGLFESHDGERFTTYLGKVRSGEKKIASGALKPHDLVQEAMGHTG</sequence>
<dbReference type="Pfam" id="PF11443">
    <property type="entry name" value="DUF2828"/>
    <property type="match status" value="1"/>
</dbReference>
<organism evidence="3 4">
    <name type="scientific">[Myrmecia] bisecta</name>
    <dbReference type="NCBI Taxonomy" id="41462"/>
    <lineage>
        <taxon>Eukaryota</taxon>
        <taxon>Viridiplantae</taxon>
        <taxon>Chlorophyta</taxon>
        <taxon>core chlorophytes</taxon>
        <taxon>Trebouxiophyceae</taxon>
        <taxon>Trebouxiales</taxon>
        <taxon>Trebouxiaceae</taxon>
        <taxon>Myrmecia</taxon>
    </lineage>
</organism>
<evidence type="ECO:0000259" key="2">
    <source>
        <dbReference type="Pfam" id="PF11443"/>
    </source>
</evidence>
<dbReference type="InterPro" id="IPR011205">
    <property type="entry name" value="UCP015417_vWA"/>
</dbReference>
<gene>
    <name evidence="3" type="ORF">WJX72_005760</name>
</gene>
<protein>
    <recommendedName>
        <fullName evidence="2">DUF2828 domain-containing protein</fullName>
    </recommendedName>
</protein>
<dbReference type="EMBL" id="JALJOR010000008">
    <property type="protein sequence ID" value="KAK9812916.1"/>
    <property type="molecule type" value="Genomic_DNA"/>
</dbReference>
<dbReference type="InterPro" id="IPR058580">
    <property type="entry name" value="DUF2828"/>
</dbReference>